<evidence type="ECO:0000313" key="1">
    <source>
        <dbReference type="EMBL" id="CAG8534824.1"/>
    </source>
</evidence>
<keyword evidence="2" id="KW-1185">Reference proteome</keyword>
<gene>
    <name evidence="1" type="ORF">GMARGA_LOCUS3796</name>
</gene>
<evidence type="ECO:0000313" key="2">
    <source>
        <dbReference type="Proteomes" id="UP000789901"/>
    </source>
</evidence>
<accession>A0ABN7U9C7</accession>
<organism evidence="1 2">
    <name type="scientific">Gigaspora margarita</name>
    <dbReference type="NCBI Taxonomy" id="4874"/>
    <lineage>
        <taxon>Eukaryota</taxon>
        <taxon>Fungi</taxon>
        <taxon>Fungi incertae sedis</taxon>
        <taxon>Mucoromycota</taxon>
        <taxon>Glomeromycotina</taxon>
        <taxon>Glomeromycetes</taxon>
        <taxon>Diversisporales</taxon>
        <taxon>Gigasporaceae</taxon>
        <taxon>Gigaspora</taxon>
    </lineage>
</organism>
<feature type="non-terminal residue" evidence="1">
    <location>
        <position position="42"/>
    </location>
</feature>
<dbReference type="EMBL" id="CAJVQB010001420">
    <property type="protein sequence ID" value="CAG8534824.1"/>
    <property type="molecule type" value="Genomic_DNA"/>
</dbReference>
<proteinExistence type="predicted"/>
<dbReference type="Proteomes" id="UP000789901">
    <property type="component" value="Unassembled WGS sequence"/>
</dbReference>
<reference evidence="1 2" key="1">
    <citation type="submission" date="2021-06" db="EMBL/GenBank/DDBJ databases">
        <authorList>
            <person name="Kallberg Y."/>
            <person name="Tangrot J."/>
            <person name="Rosling A."/>
        </authorList>
    </citation>
    <scope>NUCLEOTIDE SEQUENCE [LARGE SCALE GENOMIC DNA]</scope>
    <source>
        <strain evidence="1 2">120-4 pot B 10/14</strain>
    </source>
</reference>
<protein>
    <submittedName>
        <fullName evidence="1">366_t:CDS:1</fullName>
    </submittedName>
</protein>
<sequence length="42" mass="4887">MVLFSLLQQNLDNSPVRTVNKQCEHSLFQESFIGAREFLFKA</sequence>
<comment type="caution">
    <text evidence="1">The sequence shown here is derived from an EMBL/GenBank/DDBJ whole genome shotgun (WGS) entry which is preliminary data.</text>
</comment>
<name>A0ABN7U9C7_GIGMA</name>